<dbReference type="Pfam" id="PF05199">
    <property type="entry name" value="GMC_oxred_C"/>
    <property type="match status" value="1"/>
</dbReference>
<evidence type="ECO:0000313" key="4">
    <source>
        <dbReference type="EMBL" id="CAD7224981.1"/>
    </source>
</evidence>
<feature type="region of interest" description="Disordered" evidence="3">
    <location>
        <begin position="148"/>
        <end position="170"/>
    </location>
</feature>
<sequence>MAEEEDVPDSWEEVEDTHIIDKKIEKMRQKTNSELSSSSLRPDADIFLPGKICQMPYGNGFRPPFRPPYGQTPPVRILKRDDDSSLVPVRSEDSSKPKTKIKSLKEDFVEYFMAGTAKTKSVLRAAEKHSISVRYCWKIIEANGILVPSPKKMGRPKRQTTRSSGHSNKLHRKLHFKEMRRTVHNLWTCEKTKREISRITEVPRSSVQRILKGTPSTPRRRGQKKLALRKADSFHIDFVRRTLQNFHKEGKKPTLEKIRNRVIQDDPQFPYRSTASFHRLLLRNGMKFRRLKRRNLLVLNDNLIQRRNQYLRKVQELRNQNYLLIYLDETWYDSHDLGNYSWCEESQIVPRPTDEVFGLNYLRGQSSEGLIDPDTNDDDLENVEDADEAAQFIPGLDLGSAYLGAELMIGGDSPSMGPSVEEEDEVHRRALTFESKVRTTSTTGRFQRKKRSSHGLLTSQLGYWIGAQRSQEASQFHWVAPEDTKAPPAAATSSSSTAFLNGAFQASFSSLAASGTSLAFASSDTFRCPDCGRECMGQAASASLGQHMRYDCGPRTNACSYCHRHFKRRFHLERHMSKVHAATLHELSYSRLLRKQRTYACFVDFSKALDSGSRPLLFQRLQLLGFPYQQCLLLHNPFRSLQIREEVQDLVKNVMKLVLDFHDGQMERTSAEVKGLEEMMETRLPEARGDETFVSDIPSLSYYLHNTPMDWAYKTEPMDTACLGLIQNRSNWPRGKVLGGSSTINTMLYVRGNQLDYDLYEQAGNYGWNWDTALYYFKKSEGNRNQYLAANTRYHNDKGPLTVQEAMWRSPLSPALVEGMVQYGIPNRDFNAGIQKGVMINQLTQRHGARCSTNKAFLKPARRRPNLHIVKRAFVTRVLFKGNNRAYGVKYEKYGHFYITTARKEVILSAGAIGSPQILMLSGIGPREHLEELGIPVRQDLKVGYNLQDHMYVIGAPIFLVNQPVTVITSRLETIKAVLKYALFGKGPLTTSIGLEVIAFVNTKYANESIDFPDVEYEFLASSIVSDGGQRVAQNTGYNERVWHEYFKPIAFRDAWSSVTALLRPRSKGVIKLRSRNPYDYPRIWANYLTDPFDTATMVEAMKILIAFSKTPAMQAYGSKLYSTPIPGCEHLDLWSDPYLECLVRHMSTTNYHPSCTAKMGPWWDPEAVVDPELRVYGTRNLRVIDASIFPNIPSANLNAPTIMVGERGADLIKIAWGLSVDSYEHDNKV</sequence>
<dbReference type="PROSITE" id="PS00624">
    <property type="entry name" value="GMC_OXRED_2"/>
    <property type="match status" value="1"/>
</dbReference>
<reference evidence="4" key="1">
    <citation type="submission" date="2020-11" db="EMBL/GenBank/DDBJ databases">
        <authorList>
            <person name="Tran Van P."/>
        </authorList>
    </citation>
    <scope>NUCLEOTIDE SEQUENCE</scope>
</reference>
<name>A0A7R8W532_9CRUS</name>
<organism evidence="4">
    <name type="scientific">Cyprideis torosa</name>
    <dbReference type="NCBI Taxonomy" id="163714"/>
    <lineage>
        <taxon>Eukaryota</taxon>
        <taxon>Metazoa</taxon>
        <taxon>Ecdysozoa</taxon>
        <taxon>Arthropoda</taxon>
        <taxon>Crustacea</taxon>
        <taxon>Oligostraca</taxon>
        <taxon>Ostracoda</taxon>
        <taxon>Podocopa</taxon>
        <taxon>Podocopida</taxon>
        <taxon>Cytherocopina</taxon>
        <taxon>Cytheroidea</taxon>
        <taxon>Cytherideidae</taxon>
        <taxon>Cyprideis</taxon>
    </lineage>
</organism>
<dbReference type="PROSITE" id="PS50157">
    <property type="entry name" value="ZINC_FINGER_C2H2_2"/>
    <property type="match status" value="1"/>
</dbReference>
<dbReference type="InterPro" id="IPR036188">
    <property type="entry name" value="FAD/NAD-bd_sf"/>
</dbReference>
<dbReference type="OrthoDB" id="269227at2759"/>
<protein>
    <submittedName>
        <fullName evidence="4">Uncharacterized protein</fullName>
    </submittedName>
</protein>
<dbReference type="PROSITE" id="PS00028">
    <property type="entry name" value="ZINC_FINGER_C2H2_1"/>
    <property type="match status" value="1"/>
</dbReference>
<feature type="compositionally biased region" description="Polar residues" evidence="3">
    <location>
        <begin position="30"/>
        <end position="40"/>
    </location>
</feature>
<dbReference type="InterPro" id="IPR007867">
    <property type="entry name" value="GMC_OxRtase_C"/>
</dbReference>
<gene>
    <name evidence="4" type="ORF">CTOB1V02_LOCUS2930</name>
</gene>
<dbReference type="SUPFAM" id="SSF51905">
    <property type="entry name" value="FAD/NAD(P)-binding domain"/>
    <property type="match status" value="1"/>
</dbReference>
<dbReference type="GO" id="GO:0050660">
    <property type="term" value="F:flavin adenine dinucleotide binding"/>
    <property type="evidence" value="ECO:0007669"/>
    <property type="project" value="InterPro"/>
</dbReference>
<feature type="compositionally biased region" description="Acidic residues" evidence="3">
    <location>
        <begin position="1"/>
        <end position="15"/>
    </location>
</feature>
<dbReference type="Gene3D" id="3.30.160.60">
    <property type="entry name" value="Classic Zinc Finger"/>
    <property type="match status" value="1"/>
</dbReference>
<dbReference type="EMBL" id="OB660479">
    <property type="protein sequence ID" value="CAD7224981.1"/>
    <property type="molecule type" value="Genomic_DNA"/>
</dbReference>
<dbReference type="GO" id="GO:0016614">
    <property type="term" value="F:oxidoreductase activity, acting on CH-OH group of donors"/>
    <property type="evidence" value="ECO:0007669"/>
    <property type="project" value="InterPro"/>
</dbReference>
<dbReference type="Pfam" id="PF00732">
    <property type="entry name" value="GMC_oxred_N"/>
    <property type="match status" value="1"/>
</dbReference>
<dbReference type="PANTHER" id="PTHR11552:SF227">
    <property type="entry name" value="GLUCOSE DEHYDROGENASE [FAD, QUINONE]-LIKE PROTEIN"/>
    <property type="match status" value="1"/>
</dbReference>
<dbReference type="InterPro" id="IPR012132">
    <property type="entry name" value="GMC_OxRdtase"/>
</dbReference>
<proteinExistence type="inferred from homology"/>
<keyword evidence="2" id="KW-0274">FAD</keyword>
<dbReference type="PROSITE" id="PS00623">
    <property type="entry name" value="GMC_OXRED_1"/>
    <property type="match status" value="1"/>
</dbReference>
<dbReference type="SUPFAM" id="SSF54373">
    <property type="entry name" value="FAD-linked reductases, C-terminal domain"/>
    <property type="match status" value="1"/>
</dbReference>
<dbReference type="PANTHER" id="PTHR11552">
    <property type="entry name" value="GLUCOSE-METHANOL-CHOLINE GMC OXIDOREDUCTASE"/>
    <property type="match status" value="1"/>
</dbReference>
<evidence type="ECO:0000256" key="2">
    <source>
        <dbReference type="RuleBase" id="RU003968"/>
    </source>
</evidence>
<dbReference type="InterPro" id="IPR013087">
    <property type="entry name" value="Znf_C2H2_type"/>
</dbReference>
<feature type="region of interest" description="Disordered" evidence="3">
    <location>
        <begin position="1"/>
        <end position="41"/>
    </location>
</feature>
<dbReference type="InterPro" id="IPR000172">
    <property type="entry name" value="GMC_OxRdtase_N"/>
</dbReference>
<keyword evidence="2" id="KW-0285">Flavoprotein</keyword>
<dbReference type="Gene3D" id="3.50.50.60">
    <property type="entry name" value="FAD/NAD(P)-binding domain"/>
    <property type="match status" value="1"/>
</dbReference>
<evidence type="ECO:0000256" key="1">
    <source>
        <dbReference type="ARBA" id="ARBA00010790"/>
    </source>
</evidence>
<dbReference type="Gene3D" id="3.30.560.10">
    <property type="entry name" value="Glucose Oxidase, domain 3"/>
    <property type="match status" value="1"/>
</dbReference>
<accession>A0A7R8W532</accession>
<dbReference type="AlphaFoldDB" id="A0A7R8W532"/>
<comment type="similarity">
    <text evidence="1 2">Belongs to the GMC oxidoreductase family.</text>
</comment>
<feature type="compositionally biased region" description="Basic and acidic residues" evidence="3">
    <location>
        <begin position="16"/>
        <end position="28"/>
    </location>
</feature>
<evidence type="ECO:0000256" key="3">
    <source>
        <dbReference type="SAM" id="MobiDB-lite"/>
    </source>
</evidence>